<dbReference type="EMBL" id="MN183282">
    <property type="protein sequence ID" value="QED11662.1"/>
    <property type="molecule type" value="Genomic_DNA"/>
</dbReference>
<gene>
    <name evidence="1" type="primary">174</name>
    <name evidence="1" type="ORF">SEA_QUI_174</name>
</gene>
<name>A0A5B8WM18_9CAUD</name>
<accession>A0A5B8WM18</accession>
<reference evidence="1 2" key="1">
    <citation type="submission" date="2019-07" db="EMBL/GenBank/DDBJ databases">
        <authorList>
            <person name="Abdullah A."/>
            <person name="Lima G.C."/>
            <person name="Cuneo C.K."/>
            <person name="Ennest D.C."/>
            <person name="Fritz K.J."/>
            <person name="Johnson B.T."/>
            <person name="Larson S.M."/>
            <person name="Lemunyete M.N."/>
            <person name="Murray M.B."/>
            <person name="Osmond D.E."/>
            <person name="Patras K.A."/>
            <person name="Ransibrahmanakul S."/>
            <person name="Simpson K.A."/>
            <person name="Thull B.S."/>
            <person name="Wetzel S."/>
            <person name="Bonilla J.A."/>
            <person name="Klyczek K."/>
            <person name="Garlena R.A."/>
            <person name="Russell D.A."/>
            <person name="Pope W.H."/>
            <person name="Jacobs-Sera D."/>
            <person name="Hatfull G.F."/>
        </authorList>
    </citation>
    <scope>NUCLEOTIDE SEQUENCE [LARGE SCALE GENOMIC DNA]</scope>
</reference>
<sequence length="130" mass="15762">MDYITVECMSAKPHAPHSWREGFLWRHKKTCNGRPFSTTNELWRAANPRLLPHKTTVPKHRHVFVFKPELSDNVWLKWECNICCVRCERARVSTYYQMLTERHKSNIQYFSYYIEDRMVTPKFFLKGDYE</sequence>
<evidence type="ECO:0000313" key="2">
    <source>
        <dbReference type="Proteomes" id="UP000321915"/>
    </source>
</evidence>
<dbReference type="Proteomes" id="UP000321915">
    <property type="component" value="Segment"/>
</dbReference>
<keyword evidence="2" id="KW-1185">Reference proteome</keyword>
<proteinExistence type="predicted"/>
<dbReference type="RefSeq" id="YP_010660540.1">
    <property type="nucleotide sequence ID" value="NC_070877.1"/>
</dbReference>
<dbReference type="KEGG" id="vg:77936534"/>
<dbReference type="GeneID" id="77936534"/>
<organism evidence="1 2">
    <name type="scientific">Arthrobacter phage Qui</name>
    <dbReference type="NCBI Taxonomy" id="2603260"/>
    <lineage>
        <taxon>Viruses</taxon>
        <taxon>Duplodnaviria</taxon>
        <taxon>Heunggongvirae</taxon>
        <taxon>Uroviricota</taxon>
        <taxon>Caudoviricetes</taxon>
        <taxon>Quivirus</taxon>
        <taxon>Quivirus qui</taxon>
    </lineage>
</organism>
<evidence type="ECO:0000313" key="1">
    <source>
        <dbReference type="EMBL" id="QED11662.1"/>
    </source>
</evidence>
<protein>
    <submittedName>
        <fullName evidence="1">Uncharacterized protein</fullName>
    </submittedName>
</protein>